<reference evidence="2" key="1">
    <citation type="submission" date="2021-03" db="EMBL/GenBank/DDBJ databases">
        <title>Genomic Encyclopedia of Type Strains, Phase IV (KMG-IV): sequencing the most valuable type-strain genomes for metagenomic binning, comparative biology and taxonomic classification.</title>
        <authorList>
            <person name="Goeker M."/>
        </authorList>
    </citation>
    <scope>NUCLEOTIDE SEQUENCE</scope>
    <source>
        <strain evidence="2">DSM 26232</strain>
    </source>
</reference>
<evidence type="ECO:0000313" key="3">
    <source>
        <dbReference type="Proteomes" id="UP000823736"/>
    </source>
</evidence>
<proteinExistence type="predicted"/>
<dbReference type="PANTHER" id="PTHR34075">
    <property type="entry name" value="BLR3430 PROTEIN"/>
    <property type="match status" value="1"/>
</dbReference>
<dbReference type="OrthoDB" id="9573at2157"/>
<comment type="caution">
    <text evidence="2">The sequence shown here is derived from an EMBL/GenBank/DDBJ whole genome shotgun (WGS) entry which is preliminary data.</text>
</comment>
<dbReference type="InterPro" id="IPR002878">
    <property type="entry name" value="ChsH2_C"/>
</dbReference>
<dbReference type="AlphaFoldDB" id="A0A8T4GUX4"/>
<dbReference type="InterPro" id="IPR052513">
    <property type="entry name" value="Thioester_dehydratase-like"/>
</dbReference>
<dbReference type="PANTHER" id="PTHR34075:SF5">
    <property type="entry name" value="BLR3430 PROTEIN"/>
    <property type="match status" value="1"/>
</dbReference>
<sequence length="124" mass="13046">MSDAGFDEWLHAFVADDGYYVECANGHGYLPPRRICPDCGSTEFTEESLPESGVVETITTVHVPAPAFKADAPYDTAVVDFGPARITGIVVDAEPGSIEIGDAVEADVGASETTGKDVLVLRSV</sequence>
<dbReference type="InterPro" id="IPR012340">
    <property type="entry name" value="NA-bd_OB-fold"/>
</dbReference>
<accession>A0A8T4GUX4</accession>
<gene>
    <name evidence="2" type="ORF">J2753_001419</name>
</gene>
<dbReference type="Pfam" id="PF01796">
    <property type="entry name" value="OB_ChsH2_C"/>
    <property type="match status" value="1"/>
</dbReference>
<name>A0A8T4GUX4_9EURY</name>
<dbReference type="SUPFAM" id="SSF50249">
    <property type="entry name" value="Nucleic acid-binding proteins"/>
    <property type="match status" value="1"/>
</dbReference>
<dbReference type="Proteomes" id="UP000823736">
    <property type="component" value="Unassembled WGS sequence"/>
</dbReference>
<organism evidence="2 3">
    <name type="scientific">Halolamina salifodinae</name>
    <dbReference type="NCBI Taxonomy" id="1202767"/>
    <lineage>
        <taxon>Archaea</taxon>
        <taxon>Methanobacteriati</taxon>
        <taxon>Methanobacteriota</taxon>
        <taxon>Stenosarchaea group</taxon>
        <taxon>Halobacteria</taxon>
        <taxon>Halobacteriales</taxon>
        <taxon>Haloferacaceae</taxon>
    </lineage>
</organism>
<dbReference type="RefSeq" id="WP_209491215.1">
    <property type="nucleotide sequence ID" value="NZ_JAGGLC010000003.1"/>
</dbReference>
<evidence type="ECO:0000259" key="1">
    <source>
        <dbReference type="Pfam" id="PF01796"/>
    </source>
</evidence>
<feature type="domain" description="ChsH2 C-terminal OB-fold" evidence="1">
    <location>
        <begin position="49"/>
        <end position="107"/>
    </location>
</feature>
<protein>
    <submittedName>
        <fullName evidence="2">Putative OB-fold protein</fullName>
    </submittedName>
</protein>
<dbReference type="EMBL" id="JAGGLC010000003">
    <property type="protein sequence ID" value="MBP1986921.1"/>
    <property type="molecule type" value="Genomic_DNA"/>
</dbReference>
<keyword evidence="3" id="KW-1185">Reference proteome</keyword>
<evidence type="ECO:0000313" key="2">
    <source>
        <dbReference type="EMBL" id="MBP1986921.1"/>
    </source>
</evidence>